<feature type="compositionally biased region" description="Pro residues" evidence="1">
    <location>
        <begin position="307"/>
        <end position="330"/>
    </location>
</feature>
<reference evidence="2 3" key="1">
    <citation type="submission" date="2009-11" db="EMBL/GenBank/DDBJ databases">
        <title>Annotation of Allomyces macrogynus ATCC 38327.</title>
        <authorList>
            <consortium name="The Broad Institute Genome Sequencing Platform"/>
            <person name="Russ C."/>
            <person name="Cuomo C."/>
            <person name="Burger G."/>
            <person name="Gray M.W."/>
            <person name="Holland P.W.H."/>
            <person name="King N."/>
            <person name="Lang F.B.F."/>
            <person name="Roger A.J."/>
            <person name="Ruiz-Trillo I."/>
            <person name="Young S.K."/>
            <person name="Zeng Q."/>
            <person name="Gargeya S."/>
            <person name="Fitzgerald M."/>
            <person name="Haas B."/>
            <person name="Abouelleil A."/>
            <person name="Alvarado L."/>
            <person name="Arachchi H.M."/>
            <person name="Berlin A."/>
            <person name="Chapman S.B."/>
            <person name="Gearin G."/>
            <person name="Goldberg J."/>
            <person name="Griggs A."/>
            <person name="Gujja S."/>
            <person name="Hansen M."/>
            <person name="Heiman D."/>
            <person name="Howarth C."/>
            <person name="Larimer J."/>
            <person name="Lui A."/>
            <person name="MacDonald P.J.P."/>
            <person name="McCowen C."/>
            <person name="Montmayeur A."/>
            <person name="Murphy C."/>
            <person name="Neiman D."/>
            <person name="Pearson M."/>
            <person name="Priest M."/>
            <person name="Roberts A."/>
            <person name="Saif S."/>
            <person name="Shea T."/>
            <person name="Sisk P."/>
            <person name="Stolte C."/>
            <person name="Sykes S."/>
            <person name="Wortman J."/>
            <person name="Nusbaum C."/>
            <person name="Birren B."/>
        </authorList>
    </citation>
    <scope>NUCLEOTIDE SEQUENCE [LARGE SCALE GENOMIC DNA]</scope>
    <source>
        <strain evidence="2 3">ATCC 38327</strain>
    </source>
</reference>
<feature type="compositionally biased region" description="Pro residues" evidence="1">
    <location>
        <begin position="585"/>
        <end position="596"/>
    </location>
</feature>
<dbReference type="VEuPathDB" id="FungiDB:AMAG_17914"/>
<name>A0A0L0S1B3_ALLM3</name>
<dbReference type="AlphaFoldDB" id="A0A0L0S1B3"/>
<feature type="compositionally biased region" description="Basic and acidic residues" evidence="1">
    <location>
        <begin position="252"/>
        <end position="264"/>
    </location>
</feature>
<feature type="compositionally biased region" description="Gly residues" evidence="1">
    <location>
        <begin position="508"/>
        <end position="519"/>
    </location>
</feature>
<feature type="compositionally biased region" description="Low complexity" evidence="1">
    <location>
        <begin position="129"/>
        <end position="142"/>
    </location>
</feature>
<feature type="compositionally biased region" description="Low complexity" evidence="1">
    <location>
        <begin position="614"/>
        <end position="628"/>
    </location>
</feature>
<feature type="compositionally biased region" description="Low complexity" evidence="1">
    <location>
        <begin position="641"/>
        <end position="654"/>
    </location>
</feature>
<feature type="region of interest" description="Disordered" evidence="1">
    <location>
        <begin position="244"/>
        <end position="523"/>
    </location>
</feature>
<dbReference type="Proteomes" id="UP000054350">
    <property type="component" value="Unassembled WGS sequence"/>
</dbReference>
<evidence type="ECO:0000256" key="1">
    <source>
        <dbReference type="SAM" id="MobiDB-lite"/>
    </source>
</evidence>
<organism evidence="2 3">
    <name type="scientific">Allomyces macrogynus (strain ATCC 38327)</name>
    <name type="common">Allomyces javanicus var. macrogynus</name>
    <dbReference type="NCBI Taxonomy" id="578462"/>
    <lineage>
        <taxon>Eukaryota</taxon>
        <taxon>Fungi</taxon>
        <taxon>Fungi incertae sedis</taxon>
        <taxon>Blastocladiomycota</taxon>
        <taxon>Blastocladiomycetes</taxon>
        <taxon>Blastocladiales</taxon>
        <taxon>Blastocladiaceae</taxon>
        <taxon>Allomyces</taxon>
    </lineage>
</organism>
<proteinExistence type="predicted"/>
<feature type="compositionally biased region" description="Low complexity" evidence="1">
    <location>
        <begin position="70"/>
        <end position="79"/>
    </location>
</feature>
<feature type="compositionally biased region" description="Basic and acidic residues" evidence="1">
    <location>
        <begin position="177"/>
        <end position="193"/>
    </location>
</feature>
<feature type="region of interest" description="Disordered" evidence="1">
    <location>
        <begin position="549"/>
        <end position="695"/>
    </location>
</feature>
<feature type="region of interest" description="Disordered" evidence="1">
    <location>
        <begin position="748"/>
        <end position="799"/>
    </location>
</feature>
<keyword evidence="3" id="KW-1185">Reference proteome</keyword>
<sequence length="799" mass="81402">MASTSAGWDPTYGTGPAAVGTADATNGAPDAAGIGDELTGIPDEWIFADPSPATDVPAAAAAAPPPAPTTPTHAPPMTDIMLPPRTSSMARRYPSSSALAADPALRLRMWSSSSIADHRPLPPLPPSTPSSSFSPAPAAADAPSDEAARATPPVANSKPHVRWLPVDDAIDVAPAAEDGHDRDGEEENPEMKRARLSKAQSIRFSTMFGDAPVEELDDMTLDLRPMSVTDLRVDLEVMRQNQAREKNRRAKLFADHESTLPARDDDTETDVGSAVSADAKRVAEPSCSIASPEAAPAPAAPAAESAPPLPALSSPPPLPPKSPNPPPPAMTSPTIRVTRDVQDPGSSSTSSTPAPAPSSSPRVPKSPSSRPARGNKEMDLMNSLLQAARSQAKLRAERDTIGQGTGNDLLHSPSLLNIDAVSPPAPAPLPLPAYRTSRRGSVASSVSDHSMHSARSARSGLSSHSHVGMPSAPRSHAGSVTGAAPLLMPSSRPPSRPPSRARTRTPVGYGGVGGGGASGPGTYSVSPSTYAAYHSLHPSAASMAAAAAAAAHPAGLSSPRPVPTTSSVPRPESDLEPIARVPTPHMAPAPSPPPAPSATVFAPYSFGTIRRPMAGGAPSESAGSSVSGDRSRAVSPTSGIPRPRTPTQTPYPRTGAPTSPITPTSVHSFASSPASSHFAPHFAPGHSGLAPPRSGIPRPKTPVAVPVGGYAPTRSQGGGAGAAMGYGHLHVPGSGGSAVGAPGRQVLRKRSSSRTRIAEPRAPGGAADDAATARAILGRRRGGRTRAWTQSFAGGRVGQ</sequence>
<feature type="compositionally biased region" description="Low complexity" evidence="1">
    <location>
        <begin position="284"/>
        <end position="306"/>
    </location>
</feature>
<protein>
    <submittedName>
        <fullName evidence="2">Uncharacterized protein</fullName>
    </submittedName>
</protein>
<evidence type="ECO:0000313" key="2">
    <source>
        <dbReference type="EMBL" id="KNE56372.1"/>
    </source>
</evidence>
<gene>
    <name evidence="2" type="ORF">AMAG_17914</name>
</gene>
<evidence type="ECO:0000313" key="3">
    <source>
        <dbReference type="Proteomes" id="UP000054350"/>
    </source>
</evidence>
<feature type="compositionally biased region" description="Low complexity" evidence="1">
    <location>
        <begin position="346"/>
        <end position="372"/>
    </location>
</feature>
<dbReference type="EMBL" id="GG745330">
    <property type="protein sequence ID" value="KNE56372.1"/>
    <property type="molecule type" value="Genomic_DNA"/>
</dbReference>
<feature type="compositionally biased region" description="Low complexity" evidence="1">
    <location>
        <begin position="760"/>
        <end position="776"/>
    </location>
</feature>
<feature type="compositionally biased region" description="Low complexity" evidence="1">
    <location>
        <begin position="549"/>
        <end position="570"/>
    </location>
</feature>
<feature type="region of interest" description="Disordered" evidence="1">
    <location>
        <begin position="117"/>
        <end position="198"/>
    </location>
</feature>
<feature type="compositionally biased region" description="Low complexity" evidence="1">
    <location>
        <begin position="498"/>
        <end position="507"/>
    </location>
</feature>
<feature type="compositionally biased region" description="Low complexity" evidence="1">
    <location>
        <begin position="667"/>
        <end position="684"/>
    </location>
</feature>
<feature type="region of interest" description="Disordered" evidence="1">
    <location>
        <begin position="1"/>
        <end position="97"/>
    </location>
</feature>
<feature type="compositionally biased region" description="Polar residues" evidence="1">
    <location>
        <begin position="656"/>
        <end position="666"/>
    </location>
</feature>
<dbReference type="OrthoDB" id="5594835at2759"/>
<dbReference type="STRING" id="578462.A0A0L0S1B3"/>
<feature type="compositionally biased region" description="Low complexity" evidence="1">
    <location>
        <begin position="48"/>
        <end position="62"/>
    </location>
</feature>
<reference evidence="3" key="2">
    <citation type="submission" date="2009-11" db="EMBL/GenBank/DDBJ databases">
        <title>The Genome Sequence of Allomyces macrogynus strain ATCC 38327.</title>
        <authorList>
            <consortium name="The Broad Institute Genome Sequencing Platform"/>
            <person name="Russ C."/>
            <person name="Cuomo C."/>
            <person name="Shea T."/>
            <person name="Young S.K."/>
            <person name="Zeng Q."/>
            <person name="Koehrsen M."/>
            <person name="Haas B."/>
            <person name="Borodovsky M."/>
            <person name="Guigo R."/>
            <person name="Alvarado L."/>
            <person name="Berlin A."/>
            <person name="Borenstein D."/>
            <person name="Chen Z."/>
            <person name="Engels R."/>
            <person name="Freedman E."/>
            <person name="Gellesch M."/>
            <person name="Goldberg J."/>
            <person name="Griggs A."/>
            <person name="Gujja S."/>
            <person name="Heiman D."/>
            <person name="Hepburn T."/>
            <person name="Howarth C."/>
            <person name="Jen D."/>
            <person name="Larson L."/>
            <person name="Lewis B."/>
            <person name="Mehta T."/>
            <person name="Park D."/>
            <person name="Pearson M."/>
            <person name="Roberts A."/>
            <person name="Saif S."/>
            <person name="Shenoy N."/>
            <person name="Sisk P."/>
            <person name="Stolte C."/>
            <person name="Sykes S."/>
            <person name="Walk T."/>
            <person name="White J."/>
            <person name="Yandava C."/>
            <person name="Burger G."/>
            <person name="Gray M.W."/>
            <person name="Holland P.W.H."/>
            <person name="King N."/>
            <person name="Lang F.B.F."/>
            <person name="Roger A.J."/>
            <person name="Ruiz-Trillo I."/>
            <person name="Lander E."/>
            <person name="Nusbaum C."/>
        </authorList>
    </citation>
    <scope>NUCLEOTIDE SEQUENCE [LARGE SCALE GENOMIC DNA]</scope>
    <source>
        <strain evidence="3">ATCC 38327</strain>
    </source>
</reference>
<accession>A0A0L0S1B3</accession>